<keyword evidence="1" id="KW-0378">Hydrolase</keyword>
<dbReference type="EC" id="3.1.3.-" evidence="1"/>
<dbReference type="InterPro" id="IPR013078">
    <property type="entry name" value="His_Pase_superF_clade-1"/>
</dbReference>
<dbReference type="OrthoDB" id="92610at2"/>
<dbReference type="InterPro" id="IPR004449">
    <property type="entry name" value="SixA"/>
</dbReference>
<accession>C5BL77</accession>
<dbReference type="NCBIfam" id="TIGR00249">
    <property type="entry name" value="sixA"/>
    <property type="match status" value="1"/>
</dbReference>
<organism evidence="1 2">
    <name type="scientific">Teredinibacter turnerae (strain ATCC 39867 / T7901)</name>
    <dbReference type="NCBI Taxonomy" id="377629"/>
    <lineage>
        <taxon>Bacteria</taxon>
        <taxon>Pseudomonadati</taxon>
        <taxon>Pseudomonadota</taxon>
        <taxon>Gammaproteobacteria</taxon>
        <taxon>Cellvibrionales</taxon>
        <taxon>Cellvibrionaceae</taxon>
        <taxon>Teredinibacter</taxon>
    </lineage>
</organism>
<evidence type="ECO:0000313" key="2">
    <source>
        <dbReference type="Proteomes" id="UP000009080"/>
    </source>
</evidence>
<dbReference type="GO" id="GO:0101006">
    <property type="term" value="F:protein histidine phosphatase activity"/>
    <property type="evidence" value="ECO:0007669"/>
    <property type="project" value="InterPro"/>
</dbReference>
<dbReference type="HOGENOM" id="CLU_084603_1_0_6"/>
<dbReference type="Gene3D" id="3.40.50.1240">
    <property type="entry name" value="Phosphoglycerate mutase-like"/>
    <property type="match status" value="1"/>
</dbReference>
<dbReference type="KEGG" id="ttu:TERTU_2513"/>
<dbReference type="AlphaFoldDB" id="C5BL77"/>
<name>C5BL77_TERTT</name>
<dbReference type="eggNOG" id="COG2062">
    <property type="taxonomic scope" value="Bacteria"/>
</dbReference>
<dbReference type="Proteomes" id="UP000009080">
    <property type="component" value="Chromosome"/>
</dbReference>
<dbReference type="CDD" id="cd07067">
    <property type="entry name" value="HP_PGM_like"/>
    <property type="match status" value="1"/>
</dbReference>
<proteinExistence type="predicted"/>
<dbReference type="RefSeq" id="WP_015818029.1">
    <property type="nucleotide sequence ID" value="NC_012997.1"/>
</dbReference>
<dbReference type="EMBL" id="CP001614">
    <property type="protein sequence ID" value="ACR11917.1"/>
    <property type="molecule type" value="Genomic_DNA"/>
</dbReference>
<dbReference type="SUPFAM" id="SSF53254">
    <property type="entry name" value="Phosphoglycerate mutase-like"/>
    <property type="match status" value="1"/>
</dbReference>
<sequence>MDAFILRHGAAELSARTDFERALNSRGRAQVAQAVQERSAELAGVKCMFVSPLLRAQQTAEIVLEQLGKRPAQTCDWLVPEARLDRALTELSNLSEESSILLISHLPLVAELTEALCGKPRGFAQFDTASLAALSGDILAAGCAELRWIRHVN</sequence>
<gene>
    <name evidence="1" type="primary">sixA</name>
    <name evidence="1" type="ordered locus">TERTU_2513</name>
</gene>
<keyword evidence="2" id="KW-1185">Reference proteome</keyword>
<evidence type="ECO:0000313" key="1">
    <source>
        <dbReference type="EMBL" id="ACR11917.1"/>
    </source>
</evidence>
<dbReference type="GO" id="GO:0005737">
    <property type="term" value="C:cytoplasm"/>
    <property type="evidence" value="ECO:0007669"/>
    <property type="project" value="InterPro"/>
</dbReference>
<protein>
    <submittedName>
        <fullName evidence="1">Phosphohistidine phosphatase SixA</fullName>
        <ecNumber evidence="1">3.1.3.-</ecNumber>
    </submittedName>
</protein>
<dbReference type="Pfam" id="PF00300">
    <property type="entry name" value="His_Phos_1"/>
    <property type="match status" value="1"/>
</dbReference>
<reference evidence="1 2" key="1">
    <citation type="journal article" date="2009" name="PLoS ONE">
        <title>The complete genome of Teredinibacter turnerae T7901: an intracellular endosymbiont of marine wood-boring bivalves (shipworms).</title>
        <authorList>
            <person name="Yang J.C."/>
            <person name="Madupu R."/>
            <person name="Durkin A.S."/>
            <person name="Ekborg N.A."/>
            <person name="Pedamallu C.S."/>
            <person name="Hostetler J.B."/>
            <person name="Radune D."/>
            <person name="Toms B.S."/>
            <person name="Henrissat B."/>
            <person name="Coutinho P.M."/>
            <person name="Schwarz S."/>
            <person name="Field L."/>
            <person name="Trindade-Silva A.E."/>
            <person name="Soares C.A.G."/>
            <person name="Elshahawi S."/>
            <person name="Hanora A."/>
            <person name="Schmidt E.W."/>
            <person name="Haygood M.G."/>
            <person name="Posfai J."/>
            <person name="Benner J."/>
            <person name="Madinger C."/>
            <person name="Nove J."/>
            <person name="Anton B."/>
            <person name="Chaudhary K."/>
            <person name="Foster J."/>
            <person name="Holman A."/>
            <person name="Kumar S."/>
            <person name="Lessard P.A."/>
            <person name="Luyten Y.A."/>
            <person name="Slatko B."/>
            <person name="Wood N."/>
            <person name="Wu B."/>
            <person name="Teplitski M."/>
            <person name="Mougous J.D."/>
            <person name="Ward N."/>
            <person name="Eisen J.A."/>
            <person name="Badger J.H."/>
            <person name="Distel D.L."/>
        </authorList>
    </citation>
    <scope>NUCLEOTIDE SEQUENCE [LARGE SCALE GENOMIC DNA]</scope>
    <source>
        <strain evidence="2">ATCC 39867 / T7901</strain>
    </source>
</reference>
<dbReference type="STRING" id="377629.TERTU_2513"/>
<dbReference type="InterPro" id="IPR029033">
    <property type="entry name" value="His_PPase_superfam"/>
</dbReference>